<keyword evidence="3 6" id="KW-0812">Transmembrane</keyword>
<dbReference type="RefSeq" id="WP_344913023.1">
    <property type="nucleotide sequence ID" value="NZ_BAABDL010000118.1"/>
</dbReference>
<dbReference type="PANTHER" id="PTHR30250">
    <property type="entry name" value="PST FAMILY PREDICTED COLANIC ACID TRANSPORTER"/>
    <property type="match status" value="1"/>
</dbReference>
<evidence type="ECO:0000256" key="2">
    <source>
        <dbReference type="ARBA" id="ARBA00022475"/>
    </source>
</evidence>
<gene>
    <name evidence="7" type="ORF">GCM10022410_21410</name>
</gene>
<accession>A0ABP7VWS4</accession>
<evidence type="ECO:0000313" key="7">
    <source>
        <dbReference type="EMBL" id="GAA4076251.1"/>
    </source>
</evidence>
<feature type="transmembrane region" description="Helical" evidence="6">
    <location>
        <begin position="184"/>
        <end position="208"/>
    </location>
</feature>
<feature type="transmembrane region" description="Helical" evidence="6">
    <location>
        <begin position="123"/>
        <end position="140"/>
    </location>
</feature>
<feature type="transmembrane region" description="Helical" evidence="6">
    <location>
        <begin position="325"/>
        <end position="344"/>
    </location>
</feature>
<dbReference type="InterPro" id="IPR050833">
    <property type="entry name" value="Poly_Biosynth_Transport"/>
</dbReference>
<proteinExistence type="predicted"/>
<feature type="transmembrane region" description="Helical" evidence="6">
    <location>
        <begin position="411"/>
        <end position="430"/>
    </location>
</feature>
<feature type="transmembrane region" description="Helical" evidence="6">
    <location>
        <begin position="450"/>
        <end position="468"/>
    </location>
</feature>
<feature type="transmembrane region" description="Helical" evidence="6">
    <location>
        <begin position="50"/>
        <end position="69"/>
    </location>
</feature>
<evidence type="ECO:0000256" key="5">
    <source>
        <dbReference type="ARBA" id="ARBA00023136"/>
    </source>
</evidence>
<keyword evidence="2" id="KW-1003">Cell membrane</keyword>
<keyword evidence="4 6" id="KW-1133">Transmembrane helix</keyword>
<feature type="transmembrane region" description="Helical" evidence="6">
    <location>
        <begin position="385"/>
        <end position="405"/>
    </location>
</feature>
<evidence type="ECO:0000256" key="1">
    <source>
        <dbReference type="ARBA" id="ARBA00004651"/>
    </source>
</evidence>
<evidence type="ECO:0000256" key="4">
    <source>
        <dbReference type="ARBA" id="ARBA00022989"/>
    </source>
</evidence>
<feature type="transmembrane region" description="Helical" evidence="6">
    <location>
        <begin position="480"/>
        <end position="500"/>
    </location>
</feature>
<feature type="transmembrane region" description="Helical" evidence="6">
    <location>
        <begin position="284"/>
        <end position="304"/>
    </location>
</feature>
<protein>
    <submittedName>
        <fullName evidence="7">Polysaccharide biosynthesis protein</fullName>
    </submittedName>
</protein>
<comment type="subcellular location">
    <subcellularLocation>
        <location evidence="1">Cell membrane</location>
        <topology evidence="1">Multi-pass membrane protein</topology>
    </subcellularLocation>
</comment>
<evidence type="ECO:0000256" key="3">
    <source>
        <dbReference type="ARBA" id="ARBA00022692"/>
    </source>
</evidence>
<evidence type="ECO:0000313" key="8">
    <source>
        <dbReference type="Proteomes" id="UP001501734"/>
    </source>
</evidence>
<dbReference type="CDD" id="cd13124">
    <property type="entry name" value="MATE_SpoVB_like"/>
    <property type="match status" value="1"/>
</dbReference>
<keyword evidence="5 6" id="KW-0472">Membrane</keyword>
<dbReference type="InterPro" id="IPR002797">
    <property type="entry name" value="Polysacc_synth"/>
</dbReference>
<feature type="transmembrane region" description="Helical" evidence="6">
    <location>
        <begin position="228"/>
        <end position="252"/>
    </location>
</feature>
<dbReference type="PIRSF" id="PIRSF038958">
    <property type="entry name" value="PG_synth_SpoVB"/>
    <property type="match status" value="1"/>
</dbReference>
<name>A0ABP7VWS4_9BACI</name>
<feature type="transmembrane region" description="Helical" evidence="6">
    <location>
        <begin position="356"/>
        <end position="378"/>
    </location>
</feature>
<feature type="transmembrane region" description="Helical" evidence="6">
    <location>
        <begin position="12"/>
        <end position="30"/>
    </location>
</feature>
<feature type="transmembrane region" description="Helical" evidence="6">
    <location>
        <begin position="89"/>
        <end position="111"/>
    </location>
</feature>
<organism evidence="7 8">
    <name type="scientific">Amphibacillus indicireducens</name>
    <dbReference type="NCBI Taxonomy" id="1076330"/>
    <lineage>
        <taxon>Bacteria</taxon>
        <taxon>Bacillati</taxon>
        <taxon>Bacillota</taxon>
        <taxon>Bacilli</taxon>
        <taxon>Bacillales</taxon>
        <taxon>Bacillaceae</taxon>
        <taxon>Amphibacillus</taxon>
    </lineage>
</organism>
<feature type="transmembrane region" description="Helical" evidence="6">
    <location>
        <begin position="161"/>
        <end position="178"/>
    </location>
</feature>
<keyword evidence="8" id="KW-1185">Reference proteome</keyword>
<evidence type="ECO:0000256" key="6">
    <source>
        <dbReference type="SAM" id="Phobius"/>
    </source>
</evidence>
<dbReference type="Proteomes" id="UP001501734">
    <property type="component" value="Unassembled WGS sequence"/>
</dbReference>
<reference evidence="8" key="1">
    <citation type="journal article" date="2019" name="Int. J. Syst. Evol. Microbiol.">
        <title>The Global Catalogue of Microorganisms (GCM) 10K type strain sequencing project: providing services to taxonomists for standard genome sequencing and annotation.</title>
        <authorList>
            <consortium name="The Broad Institute Genomics Platform"/>
            <consortium name="The Broad Institute Genome Sequencing Center for Infectious Disease"/>
            <person name="Wu L."/>
            <person name="Ma J."/>
        </authorList>
    </citation>
    <scope>NUCLEOTIDE SEQUENCE [LARGE SCALE GENOMIC DNA]</scope>
    <source>
        <strain evidence="8">JCM 17250</strain>
    </source>
</reference>
<sequence length="521" mass="57598">MTSQTEHRQFFKGAFILTYAGLLGKVLSAIYRIPLQNLTGDVGFYIYQQIYPFVGIAMVLALYGFPAAISKLMAGQTNRPTKQLKQKIIIQLTIFSSALSLVLFLLAPFIADFMGDSGLTSGIRASAMPFLLVPFVAYFRGMFQGRNNMLPTAGSQLVEQIVRVSLIIITAYLTVELNRSLYDIGVGTAIASTGGSLVALMTLLVFFYRKPKEQHLKVEMRQTIDENLFTAVIGYGIAIAINHMMLLLLQLMDAFTLVPLLKQTGYSLTEAQVLKGVLDRGQPLAQLGIVAASSLALAMIPSATKLRLSSDRIRFTNYIASTWRFTLYLASGATVGLIVLFPEVNTLLYKEDLGTLSLQVFSITIIFSALSISTASILHGLGQIYRTAFFVVIGVVVKLGLNFFFVPQLGILGAAIATVIASVTILGLNLNQLKKVTPKLERIRLPWFRFVSSLLVMGIVVYGLNRVARPLFYQYDRMGQLFYLLCLIGIGVISYLFCLVKLSVFTKEERDVLPFKFLIKD</sequence>
<dbReference type="InterPro" id="IPR024923">
    <property type="entry name" value="PG_synth_SpoVB"/>
</dbReference>
<dbReference type="EMBL" id="BAABDL010000118">
    <property type="protein sequence ID" value="GAA4076251.1"/>
    <property type="molecule type" value="Genomic_DNA"/>
</dbReference>
<dbReference type="Pfam" id="PF01943">
    <property type="entry name" value="Polysacc_synt"/>
    <property type="match status" value="1"/>
</dbReference>
<dbReference type="PANTHER" id="PTHR30250:SF29">
    <property type="entry name" value="POLYSACCHARIDE BIOSYNTHESIS PROTEIN C-TERMINAL DOMAIN-CONTAINING PROTEIN"/>
    <property type="match status" value="1"/>
</dbReference>
<comment type="caution">
    <text evidence="7">The sequence shown here is derived from an EMBL/GenBank/DDBJ whole genome shotgun (WGS) entry which is preliminary data.</text>
</comment>